<gene>
    <name evidence="1" type="ORF">AYP45_03945</name>
</gene>
<dbReference type="EMBL" id="AYTS01000035">
    <property type="protein sequence ID" value="OOP57316.1"/>
    <property type="molecule type" value="Genomic_DNA"/>
</dbReference>
<accession>A0A1V4AW20</accession>
<dbReference type="STRING" id="1004156.AYP45_03945"/>
<name>A0A1V4AW20_9BACT</name>
<evidence type="ECO:0000313" key="2">
    <source>
        <dbReference type="Proteomes" id="UP000189681"/>
    </source>
</evidence>
<dbReference type="Proteomes" id="UP000189681">
    <property type="component" value="Unassembled WGS sequence"/>
</dbReference>
<proteinExistence type="predicted"/>
<reference evidence="1 2" key="1">
    <citation type="journal article" date="2017" name="Water Res.">
        <title>Discovery and metagenomic analysis of an anammox bacterial enrichment related to Candidatus "Brocadia caroliniensis" in a full-scale glycerol-fed nitritation-denitritation separate centrate treatment process.</title>
        <authorList>
            <person name="Park H."/>
            <person name="Brotto A.C."/>
            <person name="van Loosdrecht M.C."/>
            <person name="Chandran K."/>
        </authorList>
    </citation>
    <scope>NUCLEOTIDE SEQUENCE [LARGE SCALE GENOMIC DNA]</scope>
    <source>
        <strain evidence="1">26THWARD</strain>
    </source>
</reference>
<comment type="caution">
    <text evidence="1">The sequence shown here is derived from an EMBL/GenBank/DDBJ whole genome shotgun (WGS) entry which is preliminary data.</text>
</comment>
<dbReference type="AlphaFoldDB" id="A0A1V4AW20"/>
<evidence type="ECO:0000313" key="1">
    <source>
        <dbReference type="EMBL" id="OOP57316.1"/>
    </source>
</evidence>
<sequence>MVDFFFVGESTYLEINKAEYYFESSSKERRFYVKGTPTVFKGQALRIIDFQVDSPLVIGKTLYQVDSKDSVGSIVFYPSQKYALNKEEDSYSKIADNIGMRKVTLSPGRYFYCTGEITIRSKVGNGFFFEISS</sequence>
<organism evidence="1 2">
    <name type="scientific">Candidatus Brocadia carolinensis</name>
    <dbReference type="NCBI Taxonomy" id="1004156"/>
    <lineage>
        <taxon>Bacteria</taxon>
        <taxon>Pseudomonadati</taxon>
        <taxon>Planctomycetota</taxon>
        <taxon>Candidatus Brocadiia</taxon>
        <taxon>Candidatus Brocadiales</taxon>
        <taxon>Candidatus Brocadiaceae</taxon>
        <taxon>Candidatus Brocadia</taxon>
    </lineage>
</organism>
<protein>
    <submittedName>
        <fullName evidence="1">Uncharacterized protein</fullName>
    </submittedName>
</protein>